<evidence type="ECO:0000313" key="1">
    <source>
        <dbReference type="EMBL" id="MCM3735395.1"/>
    </source>
</evidence>
<reference evidence="1" key="1">
    <citation type="submission" date="2022-05" db="EMBL/GenBank/DDBJ databases">
        <title>Comparative Genomics of Spacecraft Associated Microbes.</title>
        <authorList>
            <person name="Tran M.T."/>
            <person name="Wright A."/>
            <person name="Seuylemezian A."/>
            <person name="Eisen J."/>
            <person name="Coil D."/>
        </authorList>
    </citation>
    <scope>NUCLEOTIDE SEQUENCE</scope>
    <source>
        <strain evidence="1">FAIRING 10M-2.2</strain>
    </source>
</reference>
<organism evidence="1 2">
    <name type="scientific">Bacillus cytotoxicus</name>
    <dbReference type="NCBI Taxonomy" id="580165"/>
    <lineage>
        <taxon>Bacteria</taxon>
        <taxon>Bacillati</taxon>
        <taxon>Bacillota</taxon>
        <taxon>Bacilli</taxon>
        <taxon>Bacillales</taxon>
        <taxon>Bacillaceae</taxon>
        <taxon>Bacillus</taxon>
        <taxon>Bacillus cereus group</taxon>
    </lineage>
</organism>
<accession>A0ACC6A3F6</accession>
<proteinExistence type="predicted"/>
<gene>
    <name evidence="1" type="ORF">M3215_06070</name>
</gene>
<dbReference type="EMBL" id="JAMBOP010000005">
    <property type="protein sequence ID" value="MCM3735395.1"/>
    <property type="molecule type" value="Genomic_DNA"/>
</dbReference>
<name>A0ACC6A3F6_9BACI</name>
<keyword evidence="2" id="KW-1185">Reference proteome</keyword>
<comment type="caution">
    <text evidence="1">The sequence shown here is derived from an EMBL/GenBank/DDBJ whole genome shotgun (WGS) entry which is preliminary data.</text>
</comment>
<dbReference type="Proteomes" id="UP001202289">
    <property type="component" value="Unassembled WGS sequence"/>
</dbReference>
<sequence length="71" mass="7851">MEVLELVFLKEDGKTTTFSIENPVTPVNEQTVNSVMDTIISASIFLTLGQQARKKGARIVEKSISEVKINI</sequence>
<protein>
    <submittedName>
        <fullName evidence="1">DUF2922 domain-containing protein</fullName>
    </submittedName>
</protein>
<evidence type="ECO:0000313" key="2">
    <source>
        <dbReference type="Proteomes" id="UP001202289"/>
    </source>
</evidence>